<evidence type="ECO:0000313" key="2">
    <source>
        <dbReference type="EMBL" id="WAR13920.1"/>
    </source>
</evidence>
<evidence type="ECO:0000313" key="3">
    <source>
        <dbReference type="Proteomes" id="UP001164746"/>
    </source>
</evidence>
<dbReference type="EMBL" id="CP111020">
    <property type="protein sequence ID" value="WAR13893.1"/>
    <property type="molecule type" value="Genomic_DNA"/>
</dbReference>
<dbReference type="Proteomes" id="UP001164746">
    <property type="component" value="Chromosome 9"/>
</dbReference>
<evidence type="ECO:0000313" key="1">
    <source>
        <dbReference type="EMBL" id="WAR13893.1"/>
    </source>
</evidence>
<evidence type="ECO:0008006" key="4">
    <source>
        <dbReference type="Google" id="ProtNLM"/>
    </source>
</evidence>
<dbReference type="InterPro" id="IPR036691">
    <property type="entry name" value="Endo/exonu/phosph_ase_sf"/>
</dbReference>
<dbReference type="SUPFAM" id="SSF56219">
    <property type="entry name" value="DNase I-like"/>
    <property type="match status" value="1"/>
</dbReference>
<protein>
    <recommendedName>
        <fullName evidence="4">Endonuclease/exonuclease/phosphatase domain-containing protein</fullName>
    </recommendedName>
</protein>
<organism evidence="2 3">
    <name type="scientific">Mya arenaria</name>
    <name type="common">Soft-shell clam</name>
    <dbReference type="NCBI Taxonomy" id="6604"/>
    <lineage>
        <taxon>Eukaryota</taxon>
        <taxon>Metazoa</taxon>
        <taxon>Spiralia</taxon>
        <taxon>Lophotrochozoa</taxon>
        <taxon>Mollusca</taxon>
        <taxon>Bivalvia</taxon>
        <taxon>Autobranchia</taxon>
        <taxon>Heteroconchia</taxon>
        <taxon>Euheterodonta</taxon>
        <taxon>Imparidentia</taxon>
        <taxon>Neoheterodontei</taxon>
        <taxon>Myida</taxon>
        <taxon>Myoidea</taxon>
        <taxon>Myidae</taxon>
        <taxon>Mya</taxon>
    </lineage>
</organism>
<accession>A0ABY7EVQ2</accession>
<dbReference type="Gene3D" id="3.60.10.10">
    <property type="entry name" value="Endonuclease/exonuclease/phosphatase"/>
    <property type="match status" value="1"/>
</dbReference>
<reference evidence="2" key="1">
    <citation type="submission" date="2022-11" db="EMBL/GenBank/DDBJ databases">
        <title>Centuries of genome instability and evolution in soft-shell clam transmissible cancer (bioRxiv).</title>
        <authorList>
            <person name="Hart S.F.M."/>
            <person name="Yonemitsu M.A."/>
            <person name="Giersch R.M."/>
            <person name="Beal B.F."/>
            <person name="Arriagada G."/>
            <person name="Davis B.W."/>
            <person name="Ostrander E.A."/>
            <person name="Goff S.P."/>
            <person name="Metzger M.J."/>
        </authorList>
    </citation>
    <scope>NUCLEOTIDE SEQUENCE</scope>
    <source>
        <strain evidence="2">MELC-2E11</strain>
        <tissue evidence="2">Siphon/mantle</tissue>
    </source>
</reference>
<name>A0ABY7EVQ2_MYAAR</name>
<proteinExistence type="predicted"/>
<dbReference type="EMBL" id="CP111020">
    <property type="protein sequence ID" value="WAR13920.1"/>
    <property type="molecule type" value="Genomic_DNA"/>
</dbReference>
<keyword evidence="3" id="KW-1185">Reference proteome</keyword>
<sequence>MSPGSFQKRKYQGIHGLENLLINDNVIGLPLIVCGDLNSRTSDVADFVSHIDNVPELHDAAEILDGDTGIDRLSCDKVIVNGRFGADKGKGEFTFVNQQGSSVIDYYIVSKAITDYIVDFKVNPRIECSHCAITLSLTIPAIIANDDSPSNVTYVDINENNKAAFINILRKNVLNGCFAEFENQLADQNANIDDILLQIENTIPQTSEPFSKTKPVRKQRSGKVWFDAECRNCKSKAMQSLRIYRKHRTGELLDQYLTHKSNFKTMCKRKRLIYYRYYLNRLDSSVRNSKYFWGEIKKLSNKQRTVPQISVGEWFTHSARCFLWTEMSMSKKNL</sequence>
<gene>
    <name evidence="1" type="ORF">MAR_003998</name>
    <name evidence="2" type="ORF">MAR_004025</name>
</gene>